<protein>
    <submittedName>
        <fullName evidence="1">Uncharacterized protein</fullName>
    </submittedName>
</protein>
<name>A0A564Z0L9_HYMDI</name>
<evidence type="ECO:0000313" key="1">
    <source>
        <dbReference type="EMBL" id="VUZ52394.1"/>
    </source>
</evidence>
<proteinExistence type="predicted"/>
<organism evidence="1 2">
    <name type="scientific">Hymenolepis diminuta</name>
    <name type="common">Rat tapeworm</name>
    <dbReference type="NCBI Taxonomy" id="6216"/>
    <lineage>
        <taxon>Eukaryota</taxon>
        <taxon>Metazoa</taxon>
        <taxon>Spiralia</taxon>
        <taxon>Lophotrochozoa</taxon>
        <taxon>Platyhelminthes</taxon>
        <taxon>Cestoda</taxon>
        <taxon>Eucestoda</taxon>
        <taxon>Cyclophyllidea</taxon>
        <taxon>Hymenolepididae</taxon>
        <taxon>Hymenolepis</taxon>
    </lineage>
</organism>
<reference evidence="1 2" key="1">
    <citation type="submission" date="2019-07" db="EMBL/GenBank/DDBJ databases">
        <authorList>
            <person name="Jastrzebski P J."/>
            <person name="Paukszto L."/>
            <person name="Jastrzebski P J."/>
        </authorList>
    </citation>
    <scope>NUCLEOTIDE SEQUENCE [LARGE SCALE GENOMIC DNA]</scope>
    <source>
        <strain evidence="1 2">WMS-il1</strain>
    </source>
</reference>
<dbReference type="EMBL" id="CABIJS010000488">
    <property type="protein sequence ID" value="VUZ52394.1"/>
    <property type="molecule type" value="Genomic_DNA"/>
</dbReference>
<keyword evidence="2" id="KW-1185">Reference proteome</keyword>
<accession>A0A564Z0L9</accession>
<gene>
    <name evidence="1" type="ORF">WMSIL1_LOCUS10882</name>
</gene>
<dbReference type="AlphaFoldDB" id="A0A564Z0L9"/>
<feature type="non-terminal residue" evidence="1">
    <location>
        <position position="104"/>
    </location>
</feature>
<sequence>MKAYAEAYAMQQLQVIGLVPWRRLYKSQGLRCSDYMGREQMAFPKKPPENDTRIQLAEHHTHYIFLDSRENVKDLPLCRTQFEAFIGHLSDHTDEMSESNDEKG</sequence>
<evidence type="ECO:0000313" key="2">
    <source>
        <dbReference type="Proteomes" id="UP000321570"/>
    </source>
</evidence>
<dbReference type="Proteomes" id="UP000321570">
    <property type="component" value="Unassembled WGS sequence"/>
</dbReference>